<reference evidence="5" key="1">
    <citation type="submission" date="2016-10" db="EMBL/GenBank/DDBJ databases">
        <authorList>
            <person name="Varghese N."/>
            <person name="Submissions S."/>
        </authorList>
    </citation>
    <scope>NUCLEOTIDE SEQUENCE [LARGE SCALE GENOMIC DNA]</scope>
    <source>
        <strain evidence="5">JCM 2783</strain>
    </source>
</reference>
<dbReference type="GO" id="GO:0005840">
    <property type="term" value="C:ribosome"/>
    <property type="evidence" value="ECO:0007669"/>
    <property type="project" value="UniProtKB-KW"/>
</dbReference>
<dbReference type="PANTHER" id="PTHR43877">
    <property type="entry name" value="AMINOALKYLPHOSPHONATE N-ACETYLTRANSFERASE-RELATED-RELATED"/>
    <property type="match status" value="1"/>
</dbReference>
<proteinExistence type="predicted"/>
<dbReference type="CDD" id="cd04301">
    <property type="entry name" value="NAT_SF"/>
    <property type="match status" value="1"/>
</dbReference>
<protein>
    <submittedName>
        <fullName evidence="4">Ribosomal protein S18 acetylase RimI</fullName>
    </submittedName>
</protein>
<dbReference type="Proteomes" id="UP000243950">
    <property type="component" value="Unassembled WGS sequence"/>
</dbReference>
<dbReference type="Gene3D" id="3.40.630.30">
    <property type="match status" value="1"/>
</dbReference>
<evidence type="ECO:0000256" key="1">
    <source>
        <dbReference type="ARBA" id="ARBA00022679"/>
    </source>
</evidence>
<dbReference type="Pfam" id="PF00583">
    <property type="entry name" value="Acetyltransf_1"/>
    <property type="match status" value="1"/>
</dbReference>
<evidence type="ECO:0000256" key="2">
    <source>
        <dbReference type="ARBA" id="ARBA00023315"/>
    </source>
</evidence>
<name>A0A1I1XKF5_PSEOC</name>
<keyword evidence="2" id="KW-0012">Acyltransferase</keyword>
<dbReference type="RefSeq" id="WP_093506050.1">
    <property type="nucleotide sequence ID" value="NZ_BSSG01000008.1"/>
</dbReference>
<dbReference type="InterPro" id="IPR016181">
    <property type="entry name" value="Acyl_CoA_acyltransferase"/>
</dbReference>
<keyword evidence="4" id="KW-0689">Ribosomal protein</keyword>
<accession>A0A1I1XKF5</accession>
<organism evidence="4 5">
    <name type="scientific">Pseudomonas straminea</name>
    <dbReference type="NCBI Taxonomy" id="47882"/>
    <lineage>
        <taxon>Bacteria</taxon>
        <taxon>Pseudomonadati</taxon>
        <taxon>Pseudomonadota</taxon>
        <taxon>Gammaproteobacteria</taxon>
        <taxon>Pseudomonadales</taxon>
        <taxon>Pseudomonadaceae</taxon>
        <taxon>Phytopseudomonas</taxon>
    </lineage>
</organism>
<gene>
    <name evidence="4" type="ORF">SAMN05216372_10881</name>
</gene>
<dbReference type="InterPro" id="IPR000182">
    <property type="entry name" value="GNAT_dom"/>
</dbReference>
<dbReference type="GO" id="GO:0016747">
    <property type="term" value="F:acyltransferase activity, transferring groups other than amino-acyl groups"/>
    <property type="evidence" value="ECO:0007669"/>
    <property type="project" value="InterPro"/>
</dbReference>
<dbReference type="PANTHER" id="PTHR43877:SF1">
    <property type="entry name" value="ACETYLTRANSFERASE"/>
    <property type="match status" value="1"/>
</dbReference>
<evidence type="ECO:0000313" key="4">
    <source>
        <dbReference type="EMBL" id="SFE07847.1"/>
    </source>
</evidence>
<dbReference type="EMBL" id="FOMO01000008">
    <property type="protein sequence ID" value="SFE07847.1"/>
    <property type="molecule type" value="Genomic_DNA"/>
</dbReference>
<sequence length="173" mass="19971">MTRELENSLAVVVFRPARVTDLPAIYRGELGYIRQWEPQHEHDWRMVAERHIEQWVENFERLTIACIDGELVGYSLWREEQGSAELCTLHVSEAHRRKGIGRRLMEGYIEQARQAGLERLSLDVRGDNPARLLYEHAGFVAVGVNARGYLQYELFSRGRQLIDWLASPRAPGA</sequence>
<keyword evidence="5" id="KW-1185">Reference proteome</keyword>
<dbReference type="PROSITE" id="PS51186">
    <property type="entry name" value="GNAT"/>
    <property type="match status" value="1"/>
</dbReference>
<dbReference type="SUPFAM" id="SSF55729">
    <property type="entry name" value="Acyl-CoA N-acyltransferases (Nat)"/>
    <property type="match status" value="1"/>
</dbReference>
<feature type="domain" description="N-acetyltransferase" evidence="3">
    <location>
        <begin position="12"/>
        <end position="159"/>
    </location>
</feature>
<dbReference type="AlphaFoldDB" id="A0A1I1XKF5"/>
<keyword evidence="4" id="KW-0687">Ribonucleoprotein</keyword>
<evidence type="ECO:0000313" key="5">
    <source>
        <dbReference type="Proteomes" id="UP000243950"/>
    </source>
</evidence>
<dbReference type="InterPro" id="IPR050832">
    <property type="entry name" value="Bact_Acetyltransf"/>
</dbReference>
<evidence type="ECO:0000259" key="3">
    <source>
        <dbReference type="PROSITE" id="PS51186"/>
    </source>
</evidence>
<keyword evidence="1" id="KW-0808">Transferase</keyword>